<dbReference type="Proteomes" id="UP000215914">
    <property type="component" value="Unassembled WGS sequence"/>
</dbReference>
<organism evidence="1 2">
    <name type="scientific">Helianthus annuus</name>
    <name type="common">Common sunflower</name>
    <dbReference type="NCBI Taxonomy" id="4232"/>
    <lineage>
        <taxon>Eukaryota</taxon>
        <taxon>Viridiplantae</taxon>
        <taxon>Streptophyta</taxon>
        <taxon>Embryophyta</taxon>
        <taxon>Tracheophyta</taxon>
        <taxon>Spermatophyta</taxon>
        <taxon>Magnoliopsida</taxon>
        <taxon>eudicotyledons</taxon>
        <taxon>Gunneridae</taxon>
        <taxon>Pentapetalae</taxon>
        <taxon>asterids</taxon>
        <taxon>campanulids</taxon>
        <taxon>Asterales</taxon>
        <taxon>Asteraceae</taxon>
        <taxon>Asteroideae</taxon>
        <taxon>Heliantheae alliance</taxon>
        <taxon>Heliantheae</taxon>
        <taxon>Helianthus</taxon>
    </lineage>
</organism>
<keyword evidence="1" id="KW-0808">Transferase</keyword>
<protein>
    <submittedName>
        <fullName evidence="1">Glycerate 3-kinase</fullName>
        <ecNumber evidence="1">2.7.1.31</ecNumber>
    </submittedName>
</protein>
<name>A0A9K3NYQ8_HELAN</name>
<keyword evidence="2" id="KW-1185">Reference proteome</keyword>
<comment type="caution">
    <text evidence="1">The sequence shown here is derived from an EMBL/GenBank/DDBJ whole genome shotgun (WGS) entry which is preliminary data.</text>
</comment>
<dbReference type="PANTHER" id="PTHR10285">
    <property type="entry name" value="URIDINE KINASE"/>
    <property type="match status" value="1"/>
</dbReference>
<dbReference type="EMBL" id="MNCJ02000317">
    <property type="protein sequence ID" value="KAF5816980.1"/>
    <property type="molecule type" value="Genomic_DNA"/>
</dbReference>
<dbReference type="SUPFAM" id="SSF52540">
    <property type="entry name" value="P-loop containing nucleoside triphosphate hydrolases"/>
    <property type="match status" value="1"/>
</dbReference>
<dbReference type="Gene3D" id="3.40.50.300">
    <property type="entry name" value="P-loop containing nucleotide triphosphate hydrolases"/>
    <property type="match status" value="1"/>
</dbReference>
<dbReference type="EC" id="2.7.1.31" evidence="1"/>
<sequence length="448" mass="50240">MAVVMDLLHRPTKPLITSSPPSISAAHDRNSNHNIHASSRLLPLPNSTTSSFRSHRICSHLAFHASKSGHGCSWMQDNSTYNDIVTNNKRNHGPLHSVFPPRSAESAEVSSVKDLFEFICSGPLIDKLGFTPQTIADSIDKWLENGSQVCKLFQLNDLYLTTPQKARIYHYYIPVFLWCEKQISDHRSTFKDGDDIPPLVIGFSAPQGCGKTTLVFALDYLFKTSGRKSATISIDDFYLTYDDQAKLRENNPGNALLEFRGNAGSHDLSLSVETLQALGKLTKEGMKMKLPRYDKSAYNGRGDRADPSVWPEVEGPLTVSQILFEGWMLGFKPVPSEVVKTVDPQLEIVNKNLEAYYDAWDQFVKSWIIIKIEDPSCVYQWRLQAEIQMREAGNPGMTDEEVLDFVSRYLPAYKAYLPTLYTEGPKGSVSERTLVVEIDEGRNPILAG</sequence>
<accession>A0A9K3NYQ8</accession>
<reference evidence="1" key="1">
    <citation type="journal article" date="2017" name="Nature">
        <title>The sunflower genome provides insights into oil metabolism, flowering and Asterid evolution.</title>
        <authorList>
            <person name="Badouin H."/>
            <person name="Gouzy J."/>
            <person name="Grassa C.J."/>
            <person name="Murat F."/>
            <person name="Staton S.E."/>
            <person name="Cottret L."/>
            <person name="Lelandais-Briere C."/>
            <person name="Owens G.L."/>
            <person name="Carrere S."/>
            <person name="Mayjonade B."/>
            <person name="Legrand L."/>
            <person name="Gill N."/>
            <person name="Kane N.C."/>
            <person name="Bowers J.E."/>
            <person name="Hubner S."/>
            <person name="Bellec A."/>
            <person name="Berard A."/>
            <person name="Berges H."/>
            <person name="Blanchet N."/>
            <person name="Boniface M.C."/>
            <person name="Brunel D."/>
            <person name="Catrice O."/>
            <person name="Chaidir N."/>
            <person name="Claudel C."/>
            <person name="Donnadieu C."/>
            <person name="Faraut T."/>
            <person name="Fievet G."/>
            <person name="Helmstetter N."/>
            <person name="King M."/>
            <person name="Knapp S.J."/>
            <person name="Lai Z."/>
            <person name="Le Paslier M.C."/>
            <person name="Lippi Y."/>
            <person name="Lorenzon L."/>
            <person name="Mandel J.R."/>
            <person name="Marage G."/>
            <person name="Marchand G."/>
            <person name="Marquand E."/>
            <person name="Bret-Mestries E."/>
            <person name="Morien E."/>
            <person name="Nambeesan S."/>
            <person name="Nguyen T."/>
            <person name="Pegot-Espagnet P."/>
            <person name="Pouilly N."/>
            <person name="Raftis F."/>
            <person name="Sallet E."/>
            <person name="Schiex T."/>
            <person name="Thomas J."/>
            <person name="Vandecasteele C."/>
            <person name="Vares D."/>
            <person name="Vear F."/>
            <person name="Vautrin S."/>
            <person name="Crespi M."/>
            <person name="Mangin B."/>
            <person name="Burke J.M."/>
            <person name="Salse J."/>
            <person name="Munos S."/>
            <person name="Vincourt P."/>
            <person name="Rieseberg L.H."/>
            <person name="Langlade N.B."/>
        </authorList>
    </citation>
    <scope>NUCLEOTIDE SEQUENCE</scope>
    <source>
        <tissue evidence="1">Leaves</tissue>
    </source>
</reference>
<evidence type="ECO:0000313" key="2">
    <source>
        <dbReference type="Proteomes" id="UP000215914"/>
    </source>
</evidence>
<dbReference type="GO" id="GO:0008887">
    <property type="term" value="F:glycerate kinase activity"/>
    <property type="evidence" value="ECO:0007669"/>
    <property type="project" value="UniProtKB-EC"/>
</dbReference>
<gene>
    <name evidence="1" type="ORF">HanXRQr2_Chr02g0047781</name>
</gene>
<proteinExistence type="predicted"/>
<dbReference type="InterPro" id="IPR027417">
    <property type="entry name" value="P-loop_NTPase"/>
</dbReference>
<dbReference type="FunFam" id="3.40.50.300:FF:001210">
    <property type="entry name" value="D-glycerate 3-kinase, chloroplastic"/>
    <property type="match status" value="1"/>
</dbReference>
<dbReference type="Gramene" id="mRNA:HanXRQr2_Chr02g0047781">
    <property type="protein sequence ID" value="mRNA:HanXRQr2_Chr02g0047781"/>
    <property type="gene ID" value="HanXRQr2_Chr02g0047781"/>
</dbReference>
<reference evidence="1" key="2">
    <citation type="submission" date="2020-06" db="EMBL/GenBank/DDBJ databases">
        <title>Helianthus annuus Genome sequencing and assembly Release 2.</title>
        <authorList>
            <person name="Gouzy J."/>
            <person name="Langlade N."/>
            <person name="Munos S."/>
        </authorList>
    </citation>
    <scope>NUCLEOTIDE SEQUENCE</scope>
    <source>
        <tissue evidence="1">Leaves</tissue>
    </source>
</reference>
<dbReference type="AlphaFoldDB" id="A0A9K3NYQ8"/>
<evidence type="ECO:0000313" key="1">
    <source>
        <dbReference type="EMBL" id="KAF5816980.1"/>
    </source>
</evidence>